<gene>
    <name evidence="2" type="ORF">Cvel_6310</name>
</gene>
<dbReference type="AlphaFoldDB" id="A0A0G4HCE6"/>
<accession>A0A0G4HCE6</accession>
<name>A0A0G4HCE6_9ALVE</name>
<feature type="compositionally biased region" description="Acidic residues" evidence="1">
    <location>
        <begin position="268"/>
        <end position="334"/>
    </location>
</feature>
<organism evidence="2">
    <name type="scientific">Chromera velia CCMP2878</name>
    <dbReference type="NCBI Taxonomy" id="1169474"/>
    <lineage>
        <taxon>Eukaryota</taxon>
        <taxon>Sar</taxon>
        <taxon>Alveolata</taxon>
        <taxon>Colpodellida</taxon>
        <taxon>Chromeraceae</taxon>
        <taxon>Chromera</taxon>
    </lineage>
</organism>
<dbReference type="VEuPathDB" id="CryptoDB:Cvel_6310"/>
<evidence type="ECO:0000313" key="2">
    <source>
        <dbReference type="EMBL" id="CEM41648.1"/>
    </source>
</evidence>
<feature type="region of interest" description="Disordered" evidence="1">
    <location>
        <begin position="255"/>
        <end position="334"/>
    </location>
</feature>
<evidence type="ECO:0000256" key="1">
    <source>
        <dbReference type="SAM" id="MobiDB-lite"/>
    </source>
</evidence>
<sequence length="334" mass="36335">MPPPPPPPPPLAAAAATAVGMSAPPLVHGFSGPFRSLDPPPLAAAAATAVGISAPPLVHGFFGPFRSLVPPPAAAAARAPKPKKVRLPKATRLSLLKDEHRAIARDCKKYGGAFIVEGPSDLRGFERLDEVLVEFGEMLGMKGWRVLRKVVKAKGCTVVTKIVRVFEEEGVTWHALVDWDAQEEKAELDEKAFQWDESTEDLEGSLGKKKKVKGKKKKKKVPYYPKPIDLKNALLSADSPWQDFMHFLRRNGVIGPAPPGWSKSEPIEVSDEEDEDSDGEDKDSDGDWDGEEGEGESESEEKEEAESPDPDQDGSDRSGEDEEAAEEGEREGDR</sequence>
<dbReference type="EMBL" id="CDMZ01002279">
    <property type="protein sequence ID" value="CEM41648.1"/>
    <property type="molecule type" value="Genomic_DNA"/>
</dbReference>
<reference evidence="2" key="1">
    <citation type="submission" date="2014-11" db="EMBL/GenBank/DDBJ databases">
        <authorList>
            <person name="Otto D Thomas"/>
            <person name="Naeem Raeece"/>
        </authorList>
    </citation>
    <scope>NUCLEOTIDE SEQUENCE</scope>
</reference>
<proteinExistence type="predicted"/>
<protein>
    <submittedName>
        <fullName evidence="2">Uncharacterized protein</fullName>
    </submittedName>
</protein>